<dbReference type="FunFam" id="1.10.238.260:FF:000001">
    <property type="entry name" value="2-isopropylmalate synthase"/>
    <property type="match status" value="1"/>
</dbReference>
<keyword evidence="5" id="KW-0808">Transferase</keyword>
<dbReference type="GO" id="GO:0010177">
    <property type="term" value="F:methylthioalkylmalate synthase activity"/>
    <property type="evidence" value="ECO:0007669"/>
    <property type="project" value="UniProtKB-ARBA"/>
</dbReference>
<dbReference type="GO" id="GO:0009098">
    <property type="term" value="P:L-leucine biosynthetic process"/>
    <property type="evidence" value="ECO:0007669"/>
    <property type="project" value="UniProtKB-KW"/>
</dbReference>
<comment type="pathway">
    <text evidence="1">Amino-acid biosynthesis; L-leucine biosynthesis; L-leucine from 3-methyl-2-oxobutanoate: step 1/4.</text>
</comment>
<name>A0AAD7LPG8_QUISA</name>
<dbReference type="Pfam" id="PF00682">
    <property type="entry name" value="HMGL-like"/>
    <property type="match status" value="1"/>
</dbReference>
<feature type="domain" description="Pyruvate carboxyltransferase" evidence="7">
    <location>
        <begin position="1"/>
        <end position="237"/>
    </location>
</feature>
<evidence type="ECO:0000313" key="9">
    <source>
        <dbReference type="Proteomes" id="UP001163823"/>
    </source>
</evidence>
<protein>
    <recommendedName>
        <fullName evidence="2">2-isopropylmalate synthase</fullName>
        <ecNumber evidence="2">2.3.3.13</ecNumber>
    </recommendedName>
</protein>
<dbReference type="AlphaFoldDB" id="A0AAD7LPG8"/>
<dbReference type="GO" id="GO:0009507">
    <property type="term" value="C:chloroplast"/>
    <property type="evidence" value="ECO:0007669"/>
    <property type="project" value="TreeGrafter"/>
</dbReference>
<evidence type="ECO:0000256" key="6">
    <source>
        <dbReference type="ARBA" id="ARBA00023304"/>
    </source>
</evidence>
<dbReference type="PANTHER" id="PTHR10277:SF9">
    <property type="entry name" value="2-ISOPROPYLMALATE SYNTHASE 1, CHLOROPLASTIC-RELATED"/>
    <property type="match status" value="1"/>
</dbReference>
<dbReference type="Gene3D" id="1.10.238.260">
    <property type="match status" value="1"/>
</dbReference>
<dbReference type="Pfam" id="PF22617">
    <property type="entry name" value="HCS_D2"/>
    <property type="match status" value="1"/>
</dbReference>
<dbReference type="GO" id="GO:0019761">
    <property type="term" value="P:glucosinolate biosynthetic process"/>
    <property type="evidence" value="ECO:0007669"/>
    <property type="project" value="UniProtKB-ARBA"/>
</dbReference>
<evidence type="ECO:0000313" key="8">
    <source>
        <dbReference type="EMBL" id="KAJ7961697.1"/>
    </source>
</evidence>
<keyword evidence="4" id="KW-0028">Amino-acid biosynthesis</keyword>
<dbReference type="PANTHER" id="PTHR10277">
    <property type="entry name" value="HOMOCITRATE SYNTHASE-RELATED"/>
    <property type="match status" value="1"/>
</dbReference>
<gene>
    <name evidence="8" type="ORF">O6P43_017013</name>
</gene>
<keyword evidence="3" id="KW-0432">Leucine biosynthesis</keyword>
<keyword evidence="6" id="KW-0100">Branched-chain amino acid biosynthesis</keyword>
<organism evidence="8 9">
    <name type="scientific">Quillaja saponaria</name>
    <name type="common">Soap bark tree</name>
    <dbReference type="NCBI Taxonomy" id="32244"/>
    <lineage>
        <taxon>Eukaryota</taxon>
        <taxon>Viridiplantae</taxon>
        <taxon>Streptophyta</taxon>
        <taxon>Embryophyta</taxon>
        <taxon>Tracheophyta</taxon>
        <taxon>Spermatophyta</taxon>
        <taxon>Magnoliopsida</taxon>
        <taxon>eudicotyledons</taxon>
        <taxon>Gunneridae</taxon>
        <taxon>Pentapetalae</taxon>
        <taxon>rosids</taxon>
        <taxon>fabids</taxon>
        <taxon>Fabales</taxon>
        <taxon>Quillajaceae</taxon>
        <taxon>Quillaja</taxon>
    </lineage>
</organism>
<comment type="caution">
    <text evidence="8">The sequence shown here is derived from an EMBL/GenBank/DDBJ whole genome shotgun (WGS) entry which is preliminary data.</text>
</comment>
<evidence type="ECO:0000256" key="2">
    <source>
        <dbReference type="ARBA" id="ARBA00012973"/>
    </source>
</evidence>
<dbReference type="InterPro" id="IPR013785">
    <property type="entry name" value="Aldolase_TIM"/>
</dbReference>
<dbReference type="EMBL" id="JARAOO010000007">
    <property type="protein sequence ID" value="KAJ7961697.1"/>
    <property type="molecule type" value="Genomic_DNA"/>
</dbReference>
<evidence type="ECO:0000256" key="3">
    <source>
        <dbReference type="ARBA" id="ARBA00022430"/>
    </source>
</evidence>
<dbReference type="InterPro" id="IPR050073">
    <property type="entry name" value="2-IPM_HCS-like"/>
</dbReference>
<proteinExistence type="predicted"/>
<dbReference type="SUPFAM" id="SSF51569">
    <property type="entry name" value="Aldolase"/>
    <property type="match status" value="1"/>
</dbReference>
<dbReference type="KEGG" id="qsa:O6P43_017013"/>
<keyword evidence="9" id="KW-1185">Reference proteome</keyword>
<dbReference type="InterPro" id="IPR002034">
    <property type="entry name" value="AIPM/Hcit_synth_CS"/>
</dbReference>
<dbReference type="EC" id="2.3.3.13" evidence="2"/>
<accession>A0AAD7LPG8</accession>
<sequence>MDVGFPASSKDDFEAVKMIAMEVGNNVDDETGYVPVICGMARCIRSDIDIAWEALKHAKRPRVLVFVPTSEIHMKYKLQKTPQEVLMLAKEGVTYAKAIGFKDIEFGCEDAGRSDKEFLYRVYGEAIKAGATTIVFADTVGYNFPIEVAGFVADMKANIPGIENVIISVHCHDDLGLANANTFAAVQAGARQVEVTINGIGERAGNASLEEFAMAVKCRGKDLLGGLYTGINTKQITATSKMVADITDMAIQKNKAIVGANVFSHASGIHQDGILKHKSTYEIMSPEDIGLTQPQKNRIVLGKLSGRRALNSRLVELGYDLDEQSLDEIFGRFKEMAGRKKNLYEEDIKSLVCETQIEKKARA</sequence>
<reference evidence="8" key="1">
    <citation type="journal article" date="2023" name="Science">
        <title>Elucidation of the pathway for biosynthesis of saponin adjuvants from the soapbark tree.</title>
        <authorList>
            <person name="Reed J."/>
            <person name="Orme A."/>
            <person name="El-Demerdash A."/>
            <person name="Owen C."/>
            <person name="Martin L.B.B."/>
            <person name="Misra R.C."/>
            <person name="Kikuchi S."/>
            <person name="Rejzek M."/>
            <person name="Martin A.C."/>
            <person name="Harkess A."/>
            <person name="Leebens-Mack J."/>
            <person name="Louveau T."/>
            <person name="Stephenson M.J."/>
            <person name="Osbourn A."/>
        </authorList>
    </citation>
    <scope>NUCLEOTIDE SEQUENCE</scope>
    <source>
        <strain evidence="8">S10</strain>
    </source>
</reference>
<dbReference type="FunFam" id="3.20.20.70:FF:000010">
    <property type="entry name" value="2-isopropylmalate synthase"/>
    <property type="match status" value="1"/>
</dbReference>
<dbReference type="PROSITE" id="PS50991">
    <property type="entry name" value="PYR_CT"/>
    <property type="match status" value="1"/>
</dbReference>
<evidence type="ECO:0000256" key="4">
    <source>
        <dbReference type="ARBA" id="ARBA00022605"/>
    </source>
</evidence>
<dbReference type="PROSITE" id="PS00816">
    <property type="entry name" value="AIPM_HOMOCIT_SYNTH_2"/>
    <property type="match status" value="1"/>
</dbReference>
<dbReference type="Gene3D" id="3.20.20.70">
    <property type="entry name" value="Aldolase class I"/>
    <property type="match status" value="1"/>
</dbReference>
<dbReference type="InterPro" id="IPR054691">
    <property type="entry name" value="LeuA/HCS_post-cat"/>
</dbReference>
<dbReference type="InterPro" id="IPR000891">
    <property type="entry name" value="PYR_CT"/>
</dbReference>
<evidence type="ECO:0000259" key="7">
    <source>
        <dbReference type="PROSITE" id="PS50991"/>
    </source>
</evidence>
<dbReference type="Proteomes" id="UP001163823">
    <property type="component" value="Chromosome 7"/>
</dbReference>
<evidence type="ECO:0000256" key="5">
    <source>
        <dbReference type="ARBA" id="ARBA00022679"/>
    </source>
</evidence>
<dbReference type="CDD" id="cd07940">
    <property type="entry name" value="DRE_TIM_IPMS"/>
    <property type="match status" value="1"/>
</dbReference>
<evidence type="ECO:0000256" key="1">
    <source>
        <dbReference type="ARBA" id="ARBA00004689"/>
    </source>
</evidence>
<dbReference type="GO" id="GO:0003852">
    <property type="term" value="F:2-isopropylmalate synthase activity"/>
    <property type="evidence" value="ECO:0007669"/>
    <property type="project" value="UniProtKB-EC"/>
</dbReference>